<dbReference type="Pfam" id="PF14516">
    <property type="entry name" value="AAA_35"/>
    <property type="match status" value="1"/>
</dbReference>
<sequence length="882" mass="102315">MKLNGSLINIIMDKILKPYTIVPSSLYVQRDADRQIKNIIDDMGRPGYVLVSRQMGKTNLLLNAKRNLQSESDVFVYVDLSNPFDDARSCFENIIDTAVDTNPNKFDEIGKEILEKRDDLRNVPAHKQHTIELRLLLKSIPGKLVIILDEIDALTKTQYSDQIFAQIRSVYFSRVNYSELENLTYILSGVIEPNEIIKDAKISPFNIGQKIFLNDFNRSEFEIFLNNSKLNISDDVRDRIFYWTSGNPRMTWDLCSEIESENDVNVIKTQDIDRVVQKLYLTAYDKPPIDNIREIVKSDREIRNSIVEIEYKKGKEVSDKIKSKLYLCGIINYQDDDIHIKNEIIRRSVNLDWIKSIDEEEKGVLDVAIDYYKKEDFSEALLHFEKALEVSAFDEVNTPLYYHYMGVCQMHLRKYDQAIEYFNKANFDIQDQARYYYYNLNLKGTAYHNLNLIDESLACLSEIIRSGRKDVEYVRALINYGISCLKSTDDETKKQAESIFKDVIEERGLDKLKVKEELIDQSKSIAHMHLGNVYAARNDRENAMLHYRSSMEHACVENKPVIALSFYQILSDLGEKEKLLSHVLDLIDTKEAVPAASNFSNPLDFSIETLNVYAVLILANHYNSLFERIRPHINLLGSGPIGEELFGAIYVCIAKSITTSLPDIIGALRQLFTNFESEIFALSDETKYKISKFLTYFTNQDKKSQYYLDYLKRFKISDFDKIDFIDFEIYASIIQNYYSTSDFNKALEAIEIFHTVKDRIPSELLINSLLIKYYEAYTNLKLKRYELARENATEVLILSKDEKIQKQKSNLLGERGLEDIRNAAEVIIKTTNSRNIPIKKSRTYGRNEFVKVKYKGTSEIIESKYKKVEKDIADGKCEIYID</sequence>
<dbReference type="PROSITE" id="PS50005">
    <property type="entry name" value="TPR"/>
    <property type="match status" value="1"/>
</dbReference>
<evidence type="ECO:0000313" key="3">
    <source>
        <dbReference type="Proteomes" id="UP000198984"/>
    </source>
</evidence>
<dbReference type="SUPFAM" id="SSF52540">
    <property type="entry name" value="P-loop containing nucleoside triphosphate hydrolases"/>
    <property type="match status" value="1"/>
</dbReference>
<dbReference type="SMART" id="SM00028">
    <property type="entry name" value="TPR"/>
    <property type="match status" value="5"/>
</dbReference>
<gene>
    <name evidence="2" type="ORF">SAMN04488505_107261</name>
</gene>
<feature type="repeat" description="TPR" evidence="1">
    <location>
        <begin position="361"/>
        <end position="394"/>
    </location>
</feature>
<dbReference type="InterPro" id="IPR027417">
    <property type="entry name" value="P-loop_NTPase"/>
</dbReference>
<keyword evidence="3" id="KW-1185">Reference proteome</keyword>
<evidence type="ECO:0000313" key="2">
    <source>
        <dbReference type="EMBL" id="SEM99932.1"/>
    </source>
</evidence>
<dbReference type="InterPro" id="IPR011990">
    <property type="entry name" value="TPR-like_helical_dom_sf"/>
</dbReference>
<proteinExistence type="predicted"/>
<dbReference type="Gene3D" id="1.25.40.10">
    <property type="entry name" value="Tetratricopeptide repeat domain"/>
    <property type="match status" value="1"/>
</dbReference>
<dbReference type="SUPFAM" id="SSF48452">
    <property type="entry name" value="TPR-like"/>
    <property type="match status" value="1"/>
</dbReference>
<evidence type="ECO:0000256" key="1">
    <source>
        <dbReference type="PROSITE-ProRule" id="PRU00339"/>
    </source>
</evidence>
<dbReference type="PANTHER" id="PTHR10098">
    <property type="entry name" value="RAPSYN-RELATED"/>
    <property type="match status" value="1"/>
</dbReference>
<reference evidence="2 3" key="1">
    <citation type="submission" date="2016-10" db="EMBL/GenBank/DDBJ databases">
        <authorList>
            <person name="de Groot N.N."/>
        </authorList>
    </citation>
    <scope>NUCLEOTIDE SEQUENCE [LARGE SCALE GENOMIC DNA]</scope>
    <source>
        <strain evidence="2 3">DSM 21039</strain>
    </source>
</reference>
<dbReference type="Proteomes" id="UP000198984">
    <property type="component" value="Unassembled WGS sequence"/>
</dbReference>
<dbReference type="AlphaFoldDB" id="A0A1H8CYD8"/>
<dbReference type="Gene3D" id="3.40.50.300">
    <property type="entry name" value="P-loop containing nucleotide triphosphate hydrolases"/>
    <property type="match status" value="1"/>
</dbReference>
<protein>
    <submittedName>
        <fullName evidence="2">TPR repeat-containing protein</fullName>
    </submittedName>
</protein>
<organism evidence="2 3">
    <name type="scientific">Chitinophaga rupis</name>
    <dbReference type="NCBI Taxonomy" id="573321"/>
    <lineage>
        <taxon>Bacteria</taxon>
        <taxon>Pseudomonadati</taxon>
        <taxon>Bacteroidota</taxon>
        <taxon>Chitinophagia</taxon>
        <taxon>Chitinophagales</taxon>
        <taxon>Chitinophagaceae</taxon>
        <taxon>Chitinophaga</taxon>
    </lineage>
</organism>
<dbReference type="InterPro" id="IPR019734">
    <property type="entry name" value="TPR_rpt"/>
</dbReference>
<dbReference type="STRING" id="573321.SAMN04488505_107261"/>
<dbReference type="PANTHER" id="PTHR10098:SF108">
    <property type="entry name" value="TETRATRICOPEPTIDE REPEAT PROTEIN 28"/>
    <property type="match status" value="1"/>
</dbReference>
<keyword evidence="1" id="KW-0802">TPR repeat</keyword>
<dbReference type="EMBL" id="FOBB01000007">
    <property type="protein sequence ID" value="SEM99932.1"/>
    <property type="molecule type" value="Genomic_DNA"/>
</dbReference>
<name>A0A1H8CYD8_9BACT</name>
<accession>A0A1H8CYD8</accession>